<accession>C4XTG6</accession>
<dbReference type="EMBL" id="AP010904">
    <property type="protein sequence ID" value="BAH75963.1"/>
    <property type="molecule type" value="Genomic_DNA"/>
</dbReference>
<dbReference type="HOGENOM" id="CLU_087870_0_0_7"/>
<evidence type="ECO:0000313" key="2">
    <source>
        <dbReference type="EMBL" id="BAH75963.1"/>
    </source>
</evidence>
<reference evidence="2 3" key="1">
    <citation type="journal article" date="2009" name="Genome Res.">
        <title>Whole genome sequence of Desulfovibrio magneticus strain RS-1 revealed common gene clusters in magnetotactic bacteria.</title>
        <authorList>
            <person name="Nakazawa H."/>
            <person name="Arakaki A."/>
            <person name="Narita-Yamada S."/>
            <person name="Yashiro I."/>
            <person name="Jinno K."/>
            <person name="Aoki N."/>
            <person name="Tsuruyama A."/>
            <person name="Okamura Y."/>
            <person name="Tanikawa S."/>
            <person name="Fujita N."/>
            <person name="Takeyama H."/>
            <person name="Matsunaga T."/>
        </authorList>
    </citation>
    <scope>NUCLEOTIDE SEQUENCE [LARGE SCALE GENOMIC DNA]</scope>
    <source>
        <strain evidence="3">ATCC 700980 / DSM 13731 / RS-1</strain>
    </source>
</reference>
<dbReference type="AlphaFoldDB" id="C4XTG6"/>
<dbReference type="OrthoDB" id="3808044at2"/>
<evidence type="ECO:0000313" key="3">
    <source>
        <dbReference type="Proteomes" id="UP000009071"/>
    </source>
</evidence>
<dbReference type="RefSeq" id="WP_015861142.1">
    <property type="nucleotide sequence ID" value="NC_012796.1"/>
</dbReference>
<dbReference type="STRING" id="573370.DMR_24720"/>
<protein>
    <submittedName>
        <fullName evidence="2">Uncharacterized protein</fullName>
    </submittedName>
</protein>
<dbReference type="Proteomes" id="UP000009071">
    <property type="component" value="Chromosome"/>
</dbReference>
<dbReference type="eggNOG" id="ENOG5031MH7">
    <property type="taxonomic scope" value="Bacteria"/>
</dbReference>
<keyword evidence="3" id="KW-1185">Reference proteome</keyword>
<evidence type="ECO:0000256" key="1">
    <source>
        <dbReference type="SAM" id="Coils"/>
    </source>
</evidence>
<sequence>MNPGQALEDATCLQVIQVMRRMSGLDLDAIATAMDRNRQTVGCWFGEAAVDKFIPLPLVPRFCQALGTPLLIEWLVAQYERCLRDDPPQPWSGKAGVATGLLLRGLVQAGNALELLRDMGGTLSPSQGRQVSEAALLAVATLAAAAREARGSFPVAPKHLRFDRSPLGGTDAAMAAAEPSRMPWWRRLWSWLAGSWDWAGEREAYARSLGQLRKELETYQEMRRLSRAELAETRRIMGAMGYLLREGVCLRLELRELAGRLLVEGEALNDGRAADA</sequence>
<organism evidence="2 3">
    <name type="scientific">Solidesulfovibrio magneticus (strain ATCC 700980 / DSM 13731 / RS-1)</name>
    <name type="common">Desulfovibrio magneticus</name>
    <dbReference type="NCBI Taxonomy" id="573370"/>
    <lineage>
        <taxon>Bacteria</taxon>
        <taxon>Pseudomonadati</taxon>
        <taxon>Thermodesulfobacteriota</taxon>
        <taxon>Desulfovibrionia</taxon>
        <taxon>Desulfovibrionales</taxon>
        <taxon>Desulfovibrionaceae</taxon>
        <taxon>Solidesulfovibrio</taxon>
    </lineage>
</organism>
<name>C4XTG6_SOLM1</name>
<keyword evidence="1" id="KW-0175">Coiled coil</keyword>
<feature type="coiled-coil region" evidence="1">
    <location>
        <begin position="202"/>
        <end position="229"/>
    </location>
</feature>
<proteinExistence type="predicted"/>
<gene>
    <name evidence="2" type="ordered locus">DMR_24720</name>
</gene>
<dbReference type="KEGG" id="dma:DMR_24720"/>